<name>A0A545SLH3_9GAMM</name>
<dbReference type="Proteomes" id="UP000319732">
    <property type="component" value="Unassembled WGS sequence"/>
</dbReference>
<feature type="transmembrane region" description="Helical" evidence="1">
    <location>
        <begin position="85"/>
        <end position="105"/>
    </location>
</feature>
<dbReference type="AlphaFoldDB" id="A0A545SLH3"/>
<sequence length="141" mass="15223">MRNSSSNPSEYSAREIKSSIGVTYWSLAMALAIVLGCAAAVFIPVQKLLVGILALSIYLGISFGAITAHIRWLKALDEMQRKIQLESMAITLGALWIAFGSLLILNAAKIIYIDQLVVALLAVLAGLVWNLGILVGKLKLR</sequence>
<comment type="caution">
    <text evidence="2">The sequence shown here is derived from an EMBL/GenBank/DDBJ whole genome shotgun (WGS) entry which is preliminary data.</text>
</comment>
<feature type="transmembrane region" description="Helical" evidence="1">
    <location>
        <begin position="49"/>
        <end position="73"/>
    </location>
</feature>
<feature type="transmembrane region" description="Helical" evidence="1">
    <location>
        <begin position="111"/>
        <end position="135"/>
    </location>
</feature>
<proteinExistence type="predicted"/>
<keyword evidence="1" id="KW-0812">Transmembrane</keyword>
<evidence type="ECO:0000256" key="1">
    <source>
        <dbReference type="SAM" id="Phobius"/>
    </source>
</evidence>
<protein>
    <submittedName>
        <fullName evidence="2">Uncharacterized protein</fullName>
    </submittedName>
</protein>
<dbReference type="RefSeq" id="WP_142930245.1">
    <property type="nucleotide sequence ID" value="NZ_ML660123.1"/>
</dbReference>
<feature type="transmembrane region" description="Helical" evidence="1">
    <location>
        <begin position="21"/>
        <end position="43"/>
    </location>
</feature>
<evidence type="ECO:0000313" key="2">
    <source>
        <dbReference type="EMBL" id="TQV65833.1"/>
    </source>
</evidence>
<keyword evidence="1" id="KW-1133">Transmembrane helix</keyword>
<keyword evidence="3" id="KW-1185">Reference proteome</keyword>
<organism evidence="2 3">
    <name type="scientific">Exilibacterium tricleocarpae</name>
    <dbReference type="NCBI Taxonomy" id="2591008"/>
    <lineage>
        <taxon>Bacteria</taxon>
        <taxon>Pseudomonadati</taxon>
        <taxon>Pseudomonadota</taxon>
        <taxon>Gammaproteobacteria</taxon>
        <taxon>Cellvibrionales</taxon>
        <taxon>Cellvibrionaceae</taxon>
        <taxon>Exilibacterium</taxon>
    </lineage>
</organism>
<reference evidence="2 3" key="1">
    <citation type="submission" date="2019-06" db="EMBL/GenBank/DDBJ databases">
        <title>Whole genome sequence for Cellvibrionaceae sp. R142.</title>
        <authorList>
            <person name="Wang G."/>
        </authorList>
    </citation>
    <scope>NUCLEOTIDE SEQUENCE [LARGE SCALE GENOMIC DNA]</scope>
    <source>
        <strain evidence="2 3">R142</strain>
    </source>
</reference>
<accession>A0A545SLH3</accession>
<gene>
    <name evidence="2" type="ORF">FKG94_27905</name>
</gene>
<keyword evidence="1" id="KW-0472">Membrane</keyword>
<dbReference type="EMBL" id="VHSG01000048">
    <property type="protein sequence ID" value="TQV65833.1"/>
    <property type="molecule type" value="Genomic_DNA"/>
</dbReference>
<dbReference type="OrthoDB" id="1551090at2"/>
<evidence type="ECO:0000313" key="3">
    <source>
        <dbReference type="Proteomes" id="UP000319732"/>
    </source>
</evidence>